<evidence type="ECO:0000256" key="1">
    <source>
        <dbReference type="SAM" id="MobiDB-lite"/>
    </source>
</evidence>
<dbReference type="AlphaFoldDB" id="A0AAN9F847"/>
<proteinExistence type="predicted"/>
<reference evidence="2 3" key="1">
    <citation type="submission" date="2024-01" db="EMBL/GenBank/DDBJ databases">
        <title>The genomes of 5 underutilized Papilionoideae crops provide insights into root nodulation and disease resistanc.</title>
        <authorList>
            <person name="Yuan L."/>
        </authorList>
    </citation>
    <scope>NUCLEOTIDE SEQUENCE [LARGE SCALE GENOMIC DNA]</scope>
    <source>
        <strain evidence="2">ZHUSHIDOU_FW_LH</strain>
        <tissue evidence="2">Leaf</tissue>
    </source>
</reference>
<keyword evidence="3" id="KW-1185">Reference proteome</keyword>
<sequence>MEEESIPMKSSIFSDLLLGSDDDAGLEEIINHLQLPTRLMNVDETPDIEAFFDLVAPPAAQGTGNSSGSGGDPLPVSGSMIIPSSQSPLGAGIGAPAAPSLSILATQQPKSRARLSADEKGKKVITNKKIPFEGLSRHYPLALPPSNHQNQVQNTEREALLGTKPRAKQLRIEDSSSSRNVKMKMTLSNNNEQLAPTLISNQPALPIQQLAPTRVENNPNFLHNSQQMALNQVSCLLSRPSQAASENYTPVQTRRPNSLYDPVIYEPLGLPMDPLLRNFYLASKRKRDSYEGGVGPIIIRGAVCLAYMPSSD</sequence>
<evidence type="ECO:0000313" key="3">
    <source>
        <dbReference type="Proteomes" id="UP001372338"/>
    </source>
</evidence>
<name>A0AAN9F847_CROPI</name>
<dbReference type="EMBL" id="JAYWIO010000004">
    <property type="protein sequence ID" value="KAK7269085.1"/>
    <property type="molecule type" value="Genomic_DNA"/>
</dbReference>
<feature type="region of interest" description="Disordered" evidence="1">
    <location>
        <begin position="59"/>
        <end position="93"/>
    </location>
</feature>
<organism evidence="2 3">
    <name type="scientific">Crotalaria pallida</name>
    <name type="common">Smooth rattlebox</name>
    <name type="synonym">Crotalaria striata</name>
    <dbReference type="NCBI Taxonomy" id="3830"/>
    <lineage>
        <taxon>Eukaryota</taxon>
        <taxon>Viridiplantae</taxon>
        <taxon>Streptophyta</taxon>
        <taxon>Embryophyta</taxon>
        <taxon>Tracheophyta</taxon>
        <taxon>Spermatophyta</taxon>
        <taxon>Magnoliopsida</taxon>
        <taxon>eudicotyledons</taxon>
        <taxon>Gunneridae</taxon>
        <taxon>Pentapetalae</taxon>
        <taxon>rosids</taxon>
        <taxon>fabids</taxon>
        <taxon>Fabales</taxon>
        <taxon>Fabaceae</taxon>
        <taxon>Papilionoideae</taxon>
        <taxon>50 kb inversion clade</taxon>
        <taxon>genistoids sensu lato</taxon>
        <taxon>core genistoids</taxon>
        <taxon>Crotalarieae</taxon>
        <taxon>Crotalaria</taxon>
    </lineage>
</organism>
<accession>A0AAN9F847</accession>
<evidence type="ECO:0000313" key="2">
    <source>
        <dbReference type="EMBL" id="KAK7269085.1"/>
    </source>
</evidence>
<dbReference type="Proteomes" id="UP001372338">
    <property type="component" value="Unassembled WGS sequence"/>
</dbReference>
<gene>
    <name evidence="2" type="ORF">RIF29_21801</name>
</gene>
<protein>
    <submittedName>
        <fullName evidence="2">Uncharacterized protein</fullName>
    </submittedName>
</protein>
<comment type="caution">
    <text evidence="2">The sequence shown here is derived from an EMBL/GenBank/DDBJ whole genome shotgun (WGS) entry which is preliminary data.</text>
</comment>